<dbReference type="SUPFAM" id="SSF51905">
    <property type="entry name" value="FAD/NAD(P)-binding domain"/>
    <property type="match status" value="1"/>
</dbReference>
<proteinExistence type="predicted"/>
<dbReference type="InterPro" id="IPR051104">
    <property type="entry name" value="FAD_monoxygenase"/>
</dbReference>
<dbReference type="GO" id="GO:0016491">
    <property type="term" value="F:oxidoreductase activity"/>
    <property type="evidence" value="ECO:0007669"/>
    <property type="project" value="UniProtKB-KW"/>
</dbReference>
<dbReference type="EMBL" id="CAJPDR010000275">
    <property type="protein sequence ID" value="CAF9929951.1"/>
    <property type="molecule type" value="Genomic_DNA"/>
</dbReference>
<dbReference type="GO" id="GO:0044550">
    <property type="term" value="P:secondary metabolite biosynthetic process"/>
    <property type="evidence" value="ECO:0007669"/>
    <property type="project" value="TreeGrafter"/>
</dbReference>
<keyword evidence="3" id="KW-0560">Oxidoreductase</keyword>
<dbReference type="PRINTS" id="PR00420">
    <property type="entry name" value="RNGMNOXGNASE"/>
</dbReference>
<comment type="caution">
    <text evidence="5">The sequence shown here is derived from an EMBL/GenBank/DDBJ whole genome shotgun (WGS) entry which is preliminary data.</text>
</comment>
<organism evidence="5 6">
    <name type="scientific">Alectoria fallacina</name>
    <dbReference type="NCBI Taxonomy" id="1903189"/>
    <lineage>
        <taxon>Eukaryota</taxon>
        <taxon>Fungi</taxon>
        <taxon>Dikarya</taxon>
        <taxon>Ascomycota</taxon>
        <taxon>Pezizomycotina</taxon>
        <taxon>Lecanoromycetes</taxon>
        <taxon>OSLEUM clade</taxon>
        <taxon>Lecanoromycetidae</taxon>
        <taxon>Lecanorales</taxon>
        <taxon>Lecanorineae</taxon>
        <taxon>Parmeliaceae</taxon>
        <taxon>Alectoria</taxon>
    </lineage>
</organism>
<keyword evidence="1" id="KW-0285">Flavoprotein</keyword>
<evidence type="ECO:0000313" key="5">
    <source>
        <dbReference type="EMBL" id="CAF9929951.1"/>
    </source>
</evidence>
<evidence type="ECO:0000259" key="4">
    <source>
        <dbReference type="Pfam" id="PF01494"/>
    </source>
</evidence>
<dbReference type="PANTHER" id="PTHR46720:SF3">
    <property type="entry name" value="FAD-BINDING DOMAIN-CONTAINING PROTEIN-RELATED"/>
    <property type="match status" value="1"/>
</dbReference>
<reference evidence="5" key="1">
    <citation type="submission" date="2021-03" db="EMBL/GenBank/DDBJ databases">
        <authorList>
            <person name="Tagirdzhanova G."/>
        </authorList>
    </citation>
    <scope>NUCLEOTIDE SEQUENCE</scope>
</reference>
<dbReference type="AlphaFoldDB" id="A0A8H3FPR4"/>
<accession>A0A8H3FPR4</accession>
<evidence type="ECO:0000313" key="6">
    <source>
        <dbReference type="Proteomes" id="UP000664203"/>
    </source>
</evidence>
<name>A0A8H3FPR4_9LECA</name>
<dbReference type="Pfam" id="PF01494">
    <property type="entry name" value="FAD_binding_3"/>
    <property type="match status" value="1"/>
</dbReference>
<sequence>MASLPHPTNPVNSKKAVDVAIIGGGIGGLCLALGLLKQSHLDVQVYEAASKFSEIGAGVALGHNAERALELIGPAAKQAMEKHATGNLWASHSNTFGQYKVGKGEKEGTLICAQKDTNGMQSVHRAHFLDELVKGIPAYRAHFNKRLQDLEETEDGVILHFKDGTTATAHVAIGADGVHSKVREFLIGAEAAKPVFSGSVIYRGLVPMEKAIEALGSEHAHNSTTLCGPGKGAISYPIDFGKSLNVAVLTFGRKEWPYEQWIVPAKYEEVAASFKDWGKPAQSILKLLDSPSFSAWGLFDSSPAPFFHKGHIAMMGDAAHASTPFQGQGAGQAIEDACVLSALFEKVSKPDDVPNALAAYDQIRRPRAQRVVSTSRESGQLLSMQQPGVGDDLEKMKEKLDTRMHWIWHRDMVAQNEAAIKLFEEAL</sequence>
<feature type="domain" description="FAD-binding" evidence="4">
    <location>
        <begin position="17"/>
        <end position="374"/>
    </location>
</feature>
<dbReference type="InterPro" id="IPR002938">
    <property type="entry name" value="FAD-bd"/>
</dbReference>
<evidence type="ECO:0000256" key="3">
    <source>
        <dbReference type="ARBA" id="ARBA00023002"/>
    </source>
</evidence>
<keyword evidence="6" id="KW-1185">Reference proteome</keyword>
<keyword evidence="2" id="KW-0274">FAD</keyword>
<evidence type="ECO:0000256" key="1">
    <source>
        <dbReference type="ARBA" id="ARBA00022630"/>
    </source>
</evidence>
<dbReference type="Proteomes" id="UP000664203">
    <property type="component" value="Unassembled WGS sequence"/>
</dbReference>
<dbReference type="GO" id="GO:0071949">
    <property type="term" value="F:FAD binding"/>
    <property type="evidence" value="ECO:0007669"/>
    <property type="project" value="InterPro"/>
</dbReference>
<dbReference type="OrthoDB" id="417877at2759"/>
<dbReference type="Gene3D" id="3.50.50.60">
    <property type="entry name" value="FAD/NAD(P)-binding domain"/>
    <property type="match status" value="1"/>
</dbReference>
<dbReference type="SUPFAM" id="SSF54373">
    <property type="entry name" value="FAD-linked reductases, C-terminal domain"/>
    <property type="match status" value="1"/>
</dbReference>
<dbReference type="InterPro" id="IPR036188">
    <property type="entry name" value="FAD/NAD-bd_sf"/>
</dbReference>
<dbReference type="PANTHER" id="PTHR46720">
    <property type="entry name" value="HYDROXYLASE, PUTATIVE (AFU_ORTHOLOGUE AFUA_3G01460)-RELATED"/>
    <property type="match status" value="1"/>
</dbReference>
<evidence type="ECO:0000256" key="2">
    <source>
        <dbReference type="ARBA" id="ARBA00022827"/>
    </source>
</evidence>
<gene>
    <name evidence="5" type="ORF">ALECFALPRED_004488</name>
</gene>
<protein>
    <recommendedName>
        <fullName evidence="4">FAD-binding domain-containing protein</fullName>
    </recommendedName>
</protein>